<comment type="caution">
    <text evidence="1">The sequence shown here is derived from an EMBL/GenBank/DDBJ whole genome shotgun (WGS) entry which is preliminary data.</text>
</comment>
<name>A0ACC3MXB7_9PEZI</name>
<reference evidence="1" key="1">
    <citation type="submission" date="2023-07" db="EMBL/GenBank/DDBJ databases">
        <title>Black Yeasts Isolated from many extreme environments.</title>
        <authorList>
            <person name="Coleine C."/>
            <person name="Stajich J.E."/>
            <person name="Selbmann L."/>
        </authorList>
    </citation>
    <scope>NUCLEOTIDE SEQUENCE</scope>
    <source>
        <strain evidence="1">CCFEE 5714</strain>
    </source>
</reference>
<evidence type="ECO:0000313" key="2">
    <source>
        <dbReference type="Proteomes" id="UP001281147"/>
    </source>
</evidence>
<organism evidence="1 2">
    <name type="scientific">Vermiconidia calcicola</name>
    <dbReference type="NCBI Taxonomy" id="1690605"/>
    <lineage>
        <taxon>Eukaryota</taxon>
        <taxon>Fungi</taxon>
        <taxon>Dikarya</taxon>
        <taxon>Ascomycota</taxon>
        <taxon>Pezizomycotina</taxon>
        <taxon>Dothideomycetes</taxon>
        <taxon>Dothideomycetidae</taxon>
        <taxon>Mycosphaerellales</taxon>
        <taxon>Extremaceae</taxon>
        <taxon>Vermiconidia</taxon>
    </lineage>
</organism>
<keyword evidence="2" id="KW-1185">Reference proteome</keyword>
<gene>
    <name evidence="1" type="ORF">LTR37_013162</name>
</gene>
<proteinExistence type="predicted"/>
<protein>
    <submittedName>
        <fullName evidence="1">Uncharacterized protein</fullName>
    </submittedName>
</protein>
<sequence>MSTSSPYNASGNARAPLMRRQSSQSSQNSKHGVQSPGSTGEPQHLRHTVKAGRHTKIVLPRNHSSGRNLAKLARQAQYYHAPEEARKNSRQKDTEIRLPGSLDDNKTPPMKRNLTTTQLPRNTSHTKLKKNLSHGQLTRLGSTKNLSGLNSGPNRRNKRAKSEELDTAPKDLHEQEVELAQKQREQKEGPKKAVGFAVGSSGDSDTEDAPAMEGSGLQEDEWTDQSASASPYSTRQNTANNSRRPSMAFDKPQVKTSTYDITSAEQNGRLHHEEQKIVPTAESVAEPQAVDTQDGQDDESDDDTDVPSPRSMRPVQKHSEVEDIASSAPPIEPKAIPRSPLHLAKDHPNPATRHLLSRSAQSPAPALVSNVSALDDTRSVKGSPAPSMRSARSSIGQGATEQDPDELVSRFLPSASHPSTGSGGNTAMNTPKTSSLHTPENESTLAAQHRDKPRSAFGPVSPGSTISGSSGATTPAVGRSRTELRMMTEKAMADMEDAHANNPVVPPHVFDRRNESLKSYLNADRLGGDIRGSRTGLGLGPELFEGRFRVVDNELKMVQRFRDPVHESVSRLQKCKGSNFAQLRSRLRDQKAPTARQIAKMPASKSVISLPKQSSKLSTSTSPPKSASPVKSAISSAKSTTQLKRSDSRPSRVSFAHTPAETREVERNENEAGADEIARQLWNDVGM</sequence>
<dbReference type="Proteomes" id="UP001281147">
    <property type="component" value="Unassembled WGS sequence"/>
</dbReference>
<accession>A0ACC3MXB7</accession>
<dbReference type="EMBL" id="JAUTXU010000127">
    <property type="protein sequence ID" value="KAK3705719.1"/>
    <property type="molecule type" value="Genomic_DNA"/>
</dbReference>
<evidence type="ECO:0000313" key="1">
    <source>
        <dbReference type="EMBL" id="KAK3705719.1"/>
    </source>
</evidence>